<organism evidence="2 3">
    <name type="scientific">Tetrahymena thermophila (strain SB210)</name>
    <dbReference type="NCBI Taxonomy" id="312017"/>
    <lineage>
        <taxon>Eukaryota</taxon>
        <taxon>Sar</taxon>
        <taxon>Alveolata</taxon>
        <taxon>Ciliophora</taxon>
        <taxon>Intramacronucleata</taxon>
        <taxon>Oligohymenophorea</taxon>
        <taxon>Hymenostomatida</taxon>
        <taxon>Tetrahymenina</taxon>
        <taxon>Tetrahymenidae</taxon>
        <taxon>Tetrahymena</taxon>
    </lineage>
</organism>
<evidence type="ECO:0000256" key="1">
    <source>
        <dbReference type="SAM" id="Coils"/>
    </source>
</evidence>
<feature type="coiled-coil region" evidence="1">
    <location>
        <begin position="57"/>
        <end position="159"/>
    </location>
</feature>
<proteinExistence type="predicted"/>
<keyword evidence="2" id="KW-0418">Kinase</keyword>
<dbReference type="GO" id="GO:0016301">
    <property type="term" value="F:kinase activity"/>
    <property type="evidence" value="ECO:0007669"/>
    <property type="project" value="UniProtKB-KW"/>
</dbReference>
<dbReference type="InParanoid" id="Q22GH8"/>
<dbReference type="EMBL" id="GG662460">
    <property type="protein sequence ID" value="EAR84353.1"/>
    <property type="molecule type" value="Genomic_DNA"/>
</dbReference>
<dbReference type="GeneID" id="7823591"/>
<sequence>MNATSYSNKSGQGGFGRKSQIKEYQNMDNIGYTSGTLSVANGTQQLGQNPASLKGKLQNLEETTKAVSDELSMHKKELQILKSEKDTLQQVLKVKTDDVQNTLTNELKRLEDEMRRHFNHQKAETHRIQTQINTLKAEKTSLAQTLNGLEHRIQDLEMNVGNHEHF</sequence>
<dbReference type="OMA" id="FQHAENN"/>
<dbReference type="RefSeq" id="XP_001032016.1">
    <property type="nucleotide sequence ID" value="XM_001032016.1"/>
</dbReference>
<accession>Q22GH8</accession>
<dbReference type="Gene3D" id="1.10.287.1490">
    <property type="match status" value="1"/>
</dbReference>
<name>Q22GH8_TETTS</name>
<keyword evidence="1" id="KW-0175">Coiled coil</keyword>
<evidence type="ECO:0000313" key="3">
    <source>
        <dbReference type="Proteomes" id="UP000009168"/>
    </source>
</evidence>
<dbReference type="Proteomes" id="UP000009168">
    <property type="component" value="Unassembled WGS sequence"/>
</dbReference>
<protein>
    <submittedName>
        <fullName evidence="2">Transport system kinase</fullName>
    </submittedName>
</protein>
<dbReference type="AlphaFoldDB" id="Q22GH8"/>
<dbReference type="HOGENOM" id="CLU_140055_0_0_1"/>
<evidence type="ECO:0000313" key="2">
    <source>
        <dbReference type="EMBL" id="EAR84353.1"/>
    </source>
</evidence>
<dbReference type="KEGG" id="tet:TTHERM_00703450"/>
<dbReference type="SUPFAM" id="SSF57997">
    <property type="entry name" value="Tropomyosin"/>
    <property type="match status" value="1"/>
</dbReference>
<reference evidence="3" key="1">
    <citation type="journal article" date="2006" name="PLoS Biol.">
        <title>Macronuclear genome sequence of the ciliate Tetrahymena thermophila, a model eukaryote.</title>
        <authorList>
            <person name="Eisen J.A."/>
            <person name="Coyne R.S."/>
            <person name="Wu M."/>
            <person name="Wu D."/>
            <person name="Thiagarajan M."/>
            <person name="Wortman J.R."/>
            <person name="Badger J.H."/>
            <person name="Ren Q."/>
            <person name="Amedeo P."/>
            <person name="Jones K.M."/>
            <person name="Tallon L.J."/>
            <person name="Delcher A.L."/>
            <person name="Salzberg S.L."/>
            <person name="Silva J.C."/>
            <person name="Haas B.J."/>
            <person name="Majoros W.H."/>
            <person name="Farzad M."/>
            <person name="Carlton J.M."/>
            <person name="Smith R.K. Jr."/>
            <person name="Garg J."/>
            <person name="Pearlman R.E."/>
            <person name="Karrer K.M."/>
            <person name="Sun L."/>
            <person name="Manning G."/>
            <person name="Elde N.C."/>
            <person name="Turkewitz A.P."/>
            <person name="Asai D.J."/>
            <person name="Wilkes D.E."/>
            <person name="Wang Y."/>
            <person name="Cai H."/>
            <person name="Collins K."/>
            <person name="Stewart B.A."/>
            <person name="Lee S.R."/>
            <person name="Wilamowska K."/>
            <person name="Weinberg Z."/>
            <person name="Ruzzo W.L."/>
            <person name="Wloga D."/>
            <person name="Gaertig J."/>
            <person name="Frankel J."/>
            <person name="Tsao C.-C."/>
            <person name="Gorovsky M.A."/>
            <person name="Keeling P.J."/>
            <person name="Waller R.F."/>
            <person name="Patron N.J."/>
            <person name="Cherry J.M."/>
            <person name="Stover N.A."/>
            <person name="Krieger C.J."/>
            <person name="del Toro C."/>
            <person name="Ryder H.F."/>
            <person name="Williamson S.C."/>
            <person name="Barbeau R.A."/>
            <person name="Hamilton E.P."/>
            <person name="Orias E."/>
        </authorList>
    </citation>
    <scope>NUCLEOTIDE SEQUENCE [LARGE SCALE GENOMIC DNA]</scope>
    <source>
        <strain evidence="3">SB210</strain>
    </source>
</reference>
<keyword evidence="3" id="KW-1185">Reference proteome</keyword>
<gene>
    <name evidence="2" type="ORF">TTHERM_00703450</name>
</gene>
<dbReference type="OrthoDB" id="436703at2759"/>
<keyword evidence="2" id="KW-0808">Transferase</keyword>
<dbReference type="eggNOG" id="ENOG502R2M5">
    <property type="taxonomic scope" value="Eukaryota"/>
</dbReference>
<dbReference type="STRING" id="312017.Q22GH8"/>